<dbReference type="Proteomes" id="UP001595952">
    <property type="component" value="Unassembled WGS sequence"/>
</dbReference>
<feature type="signal peptide" evidence="1">
    <location>
        <begin position="1"/>
        <end position="18"/>
    </location>
</feature>
<sequence length="190" mass="19764">MKKALMIMAAVSMGFAQAQTGGRSAGDAKTNLVFNMKVVPGCAVFLAGSYSSDPANAKYNGTDASPTQLTINAASGDNVNLRCQTGTQVSISATATEGVGNTFKVVTETDSTPPIEGRLSLVKDGFKLVAGNNNDDKTLDGNYAVTLAKFNITGGNGDTYKLSASFTPDKGQFEPEVGDYSGTVYVTINY</sequence>
<feature type="chain" id="PRO_5046556599" description="Spore coat protein U domain-containing protein" evidence="1">
    <location>
        <begin position="19"/>
        <end position="190"/>
    </location>
</feature>
<protein>
    <recommendedName>
        <fullName evidence="4">Spore coat protein U domain-containing protein</fullName>
    </recommendedName>
</protein>
<reference evidence="3" key="1">
    <citation type="journal article" date="2019" name="Int. J. Syst. Evol. Microbiol.">
        <title>The Global Catalogue of Microorganisms (GCM) 10K type strain sequencing project: providing services to taxonomists for standard genome sequencing and annotation.</title>
        <authorList>
            <consortium name="The Broad Institute Genomics Platform"/>
            <consortium name="The Broad Institute Genome Sequencing Center for Infectious Disease"/>
            <person name="Wu L."/>
            <person name="Ma J."/>
        </authorList>
    </citation>
    <scope>NUCLEOTIDE SEQUENCE [LARGE SCALE GENOMIC DNA]</scope>
    <source>
        <strain evidence="3">CCUG 55995</strain>
    </source>
</reference>
<dbReference type="RefSeq" id="WP_380062956.1">
    <property type="nucleotide sequence ID" value="NZ_JBHSEI010000011.1"/>
</dbReference>
<gene>
    <name evidence="2" type="ORF">ACFO0D_16710</name>
</gene>
<name>A0ABV9IE29_9DEIO</name>
<dbReference type="EMBL" id="JBHSEI010000011">
    <property type="protein sequence ID" value="MFC4639970.1"/>
    <property type="molecule type" value="Genomic_DNA"/>
</dbReference>
<evidence type="ECO:0000256" key="1">
    <source>
        <dbReference type="SAM" id="SignalP"/>
    </source>
</evidence>
<proteinExistence type="predicted"/>
<evidence type="ECO:0000313" key="3">
    <source>
        <dbReference type="Proteomes" id="UP001595952"/>
    </source>
</evidence>
<evidence type="ECO:0000313" key="2">
    <source>
        <dbReference type="EMBL" id="MFC4639970.1"/>
    </source>
</evidence>
<accession>A0ABV9IE29</accession>
<comment type="caution">
    <text evidence="2">The sequence shown here is derived from an EMBL/GenBank/DDBJ whole genome shotgun (WGS) entry which is preliminary data.</text>
</comment>
<organism evidence="2 3">
    <name type="scientific">Deinococcus hohokamensis</name>
    <dbReference type="NCBI Taxonomy" id="309883"/>
    <lineage>
        <taxon>Bacteria</taxon>
        <taxon>Thermotogati</taxon>
        <taxon>Deinococcota</taxon>
        <taxon>Deinococci</taxon>
        <taxon>Deinococcales</taxon>
        <taxon>Deinococcaceae</taxon>
        <taxon>Deinococcus</taxon>
    </lineage>
</organism>
<keyword evidence="3" id="KW-1185">Reference proteome</keyword>
<keyword evidence="1" id="KW-0732">Signal</keyword>
<evidence type="ECO:0008006" key="4">
    <source>
        <dbReference type="Google" id="ProtNLM"/>
    </source>
</evidence>